<name>A0A136Q842_9FIRM</name>
<organism evidence="2 3">
    <name type="scientific">Christensenella minuta</name>
    <dbReference type="NCBI Taxonomy" id="626937"/>
    <lineage>
        <taxon>Bacteria</taxon>
        <taxon>Bacillati</taxon>
        <taxon>Bacillota</taxon>
        <taxon>Clostridia</taxon>
        <taxon>Christensenellales</taxon>
        <taxon>Christensenellaceae</taxon>
        <taxon>Christensenella</taxon>
    </lineage>
</organism>
<dbReference type="Proteomes" id="UP000070366">
    <property type="component" value="Unassembled WGS sequence"/>
</dbReference>
<sequence>MLLTFVGFIIIPILEFVNSFFGIFRNFILWEGFMTTNEIANELLNVMFARYEEEGDLDMFNFESLVEMLGEPEGKINRALWLLSKDGYTKVWKIDNIAWESMLNSKTISYMEKCPLSTDGKRITKYIEPESKPAPADSTFIIANANNSIIGTQQNATINISSSLDEIRKLIHEQATPEDAPAMNELVDTIGKNKRFSIKDIPEKILGLLNKYPVILQSIITVIAARCTR</sequence>
<dbReference type="EMBL" id="LSZW01000028">
    <property type="protein sequence ID" value="KXK66835.1"/>
    <property type="molecule type" value="Genomic_DNA"/>
</dbReference>
<dbReference type="STRING" id="626937.HMPREF3293_00307"/>
<reference evidence="3" key="1">
    <citation type="submission" date="2016-02" db="EMBL/GenBank/DDBJ databases">
        <authorList>
            <person name="Mitreva M."/>
            <person name="Pepin K.H."/>
            <person name="Mihindukulasuriya K.A."/>
            <person name="Fulton R."/>
            <person name="Fronick C."/>
            <person name="O'Laughlin M."/>
            <person name="Miner T."/>
            <person name="Herter B."/>
            <person name="Rosa B.A."/>
            <person name="Cordes M."/>
            <person name="Tomlinson C."/>
            <person name="Wollam A."/>
            <person name="Palsikar V.B."/>
            <person name="Mardis E.R."/>
            <person name="Wilson R.K."/>
        </authorList>
    </citation>
    <scope>NUCLEOTIDE SEQUENCE [LARGE SCALE GENOMIC DNA]</scope>
    <source>
        <strain evidence="3">DSM 22607</strain>
    </source>
</reference>
<protein>
    <submittedName>
        <fullName evidence="2">Uncharacterized protein</fullName>
    </submittedName>
</protein>
<accession>A0A136Q842</accession>
<keyword evidence="1" id="KW-1133">Transmembrane helix</keyword>
<evidence type="ECO:0000313" key="3">
    <source>
        <dbReference type="Proteomes" id="UP000070366"/>
    </source>
</evidence>
<evidence type="ECO:0000256" key="1">
    <source>
        <dbReference type="SAM" id="Phobius"/>
    </source>
</evidence>
<keyword evidence="1" id="KW-0812">Transmembrane</keyword>
<proteinExistence type="predicted"/>
<evidence type="ECO:0000313" key="2">
    <source>
        <dbReference type="EMBL" id="KXK66835.1"/>
    </source>
</evidence>
<comment type="caution">
    <text evidence="2">The sequence shown here is derived from an EMBL/GenBank/DDBJ whole genome shotgun (WGS) entry which is preliminary data.</text>
</comment>
<keyword evidence="3" id="KW-1185">Reference proteome</keyword>
<dbReference type="AlphaFoldDB" id="A0A136Q842"/>
<keyword evidence="1" id="KW-0472">Membrane</keyword>
<feature type="transmembrane region" description="Helical" evidence="1">
    <location>
        <begin position="6"/>
        <end position="24"/>
    </location>
</feature>
<gene>
    <name evidence="2" type="ORF">HMPREF3293_00307</name>
</gene>